<dbReference type="EMBL" id="CAJVPW010059012">
    <property type="protein sequence ID" value="CAG8778907.1"/>
    <property type="molecule type" value="Genomic_DNA"/>
</dbReference>
<organism evidence="1 2">
    <name type="scientific">Cetraspora pellucida</name>
    <dbReference type="NCBI Taxonomy" id="1433469"/>
    <lineage>
        <taxon>Eukaryota</taxon>
        <taxon>Fungi</taxon>
        <taxon>Fungi incertae sedis</taxon>
        <taxon>Mucoromycota</taxon>
        <taxon>Glomeromycotina</taxon>
        <taxon>Glomeromycetes</taxon>
        <taxon>Diversisporales</taxon>
        <taxon>Gigasporaceae</taxon>
        <taxon>Cetraspora</taxon>
    </lineage>
</organism>
<protein>
    <submittedName>
        <fullName evidence="1">13213_t:CDS:1</fullName>
    </submittedName>
</protein>
<feature type="non-terminal residue" evidence="1">
    <location>
        <position position="115"/>
    </location>
</feature>
<proteinExistence type="predicted"/>
<accession>A0ACA9R6V1</accession>
<sequence>IIPPHDKGVSDAINNNLEPWIWDPNAVDNSKLCIDNIKEISDAYFEELKVLSYYREDNAASNLKFVYTALHGVGTPAAKRIFETFALKSLILTKEQTDPDPDFPTVAFPNPEEGK</sequence>
<evidence type="ECO:0000313" key="1">
    <source>
        <dbReference type="EMBL" id="CAG8778907.1"/>
    </source>
</evidence>
<reference evidence="1" key="1">
    <citation type="submission" date="2021-06" db="EMBL/GenBank/DDBJ databases">
        <authorList>
            <person name="Kallberg Y."/>
            <person name="Tangrot J."/>
            <person name="Rosling A."/>
        </authorList>
    </citation>
    <scope>NUCLEOTIDE SEQUENCE</scope>
    <source>
        <strain evidence="1">28 12/20/2015</strain>
    </source>
</reference>
<evidence type="ECO:0000313" key="2">
    <source>
        <dbReference type="Proteomes" id="UP000789366"/>
    </source>
</evidence>
<keyword evidence="2" id="KW-1185">Reference proteome</keyword>
<gene>
    <name evidence="1" type="ORF">SPELUC_LOCUS16261</name>
</gene>
<name>A0ACA9R6V1_9GLOM</name>
<comment type="caution">
    <text evidence="1">The sequence shown here is derived from an EMBL/GenBank/DDBJ whole genome shotgun (WGS) entry which is preliminary data.</text>
</comment>
<feature type="non-terminal residue" evidence="1">
    <location>
        <position position="1"/>
    </location>
</feature>
<dbReference type="Proteomes" id="UP000789366">
    <property type="component" value="Unassembled WGS sequence"/>
</dbReference>